<reference evidence="2 3" key="1">
    <citation type="submission" date="2017-01" db="EMBL/GenBank/DDBJ databases">
        <title>Draft genome sequence of Pseudomonas pachastrellae type strain CCUG 46540T from a deep sea.</title>
        <authorList>
            <person name="Gomila M."/>
            <person name="Mulet M."/>
            <person name="Lalucat J."/>
            <person name="Garcia-Valdes E."/>
        </authorList>
    </citation>
    <scope>NUCLEOTIDE SEQUENCE [LARGE SCALE GENOMIC DNA]</scope>
    <source>
        <strain evidence="2 3">CCUG 46540</strain>
    </source>
</reference>
<evidence type="ECO:0000313" key="2">
    <source>
        <dbReference type="EMBL" id="ONM45420.1"/>
    </source>
</evidence>
<organism evidence="2 3">
    <name type="scientific">Halopseudomonas pachastrellae</name>
    <dbReference type="NCBI Taxonomy" id="254161"/>
    <lineage>
        <taxon>Bacteria</taxon>
        <taxon>Pseudomonadati</taxon>
        <taxon>Pseudomonadota</taxon>
        <taxon>Gammaproteobacteria</taxon>
        <taxon>Pseudomonadales</taxon>
        <taxon>Pseudomonadaceae</taxon>
        <taxon>Halopseudomonas</taxon>
    </lineage>
</organism>
<sequence>MKVNHNGIFFAEWTGTLVELANFSELPVSELSWDETELAAAQREQFKAIRAEQVAAIRVTTAAGNVFDGDERSQERMARSITALADGETIIWVLADNSVIEASRDELREALRLAGSAQAALWAQG</sequence>
<dbReference type="EMBL" id="MUBC01000004">
    <property type="protein sequence ID" value="ONM45420.1"/>
    <property type="molecule type" value="Genomic_DNA"/>
</dbReference>
<dbReference type="STRING" id="254161.SAMN05216256_101141"/>
<gene>
    <name evidence="2" type="ORF">BXT89_03070</name>
</gene>
<protein>
    <recommendedName>
        <fullName evidence="1">DUF4376 domain-containing protein</fullName>
    </recommendedName>
</protein>
<dbReference type="AlphaFoldDB" id="A0A1S8DLC2"/>
<dbReference type="Pfam" id="PF14301">
    <property type="entry name" value="DUF4376"/>
    <property type="match status" value="1"/>
</dbReference>
<evidence type="ECO:0000313" key="3">
    <source>
        <dbReference type="Proteomes" id="UP000242847"/>
    </source>
</evidence>
<name>A0A1S8DLC2_9GAMM</name>
<evidence type="ECO:0000259" key="1">
    <source>
        <dbReference type="Pfam" id="PF14301"/>
    </source>
</evidence>
<dbReference type="Proteomes" id="UP000242847">
    <property type="component" value="Unassembled WGS sequence"/>
</dbReference>
<dbReference type="RefSeq" id="WP_083724577.1">
    <property type="nucleotide sequence ID" value="NZ_FOUD01000001.1"/>
</dbReference>
<dbReference type="InterPro" id="IPR025484">
    <property type="entry name" value="DUF4376"/>
</dbReference>
<accession>A0A1S8DLC2</accession>
<dbReference type="OrthoDB" id="7033594at2"/>
<proteinExistence type="predicted"/>
<keyword evidence="3" id="KW-1185">Reference proteome</keyword>
<comment type="caution">
    <text evidence="2">The sequence shown here is derived from an EMBL/GenBank/DDBJ whole genome shotgun (WGS) entry which is preliminary data.</text>
</comment>
<feature type="domain" description="DUF4376" evidence="1">
    <location>
        <begin position="40"/>
        <end position="112"/>
    </location>
</feature>